<comment type="caution">
    <text evidence="1">The sequence shown here is derived from an EMBL/GenBank/DDBJ whole genome shotgun (WGS) entry which is preliminary data.</text>
</comment>
<protein>
    <recommendedName>
        <fullName evidence="3">Phage protein</fullName>
    </recommendedName>
</protein>
<keyword evidence="2" id="KW-1185">Reference proteome</keyword>
<organism evidence="1 2">
    <name type="scientific">Paenibacillus alvei</name>
    <name type="common">Bacillus alvei</name>
    <dbReference type="NCBI Taxonomy" id="44250"/>
    <lineage>
        <taxon>Bacteria</taxon>
        <taxon>Bacillati</taxon>
        <taxon>Bacillota</taxon>
        <taxon>Bacilli</taxon>
        <taxon>Bacillales</taxon>
        <taxon>Paenibacillaceae</taxon>
        <taxon>Paenibacillus</taxon>
    </lineage>
</organism>
<accession>A0ABT4GR61</accession>
<dbReference type="EMBL" id="JAMDNP010000002">
    <property type="protein sequence ID" value="MCY9759150.1"/>
    <property type="molecule type" value="Genomic_DNA"/>
</dbReference>
<dbReference type="RefSeq" id="WP_268594669.1">
    <property type="nucleotide sequence ID" value="NZ_JAMDLX010000105.1"/>
</dbReference>
<name>A0ABT4GR61_PAEAL</name>
<evidence type="ECO:0000313" key="1">
    <source>
        <dbReference type="EMBL" id="MCY9759150.1"/>
    </source>
</evidence>
<evidence type="ECO:0000313" key="2">
    <source>
        <dbReference type="Proteomes" id="UP001527181"/>
    </source>
</evidence>
<dbReference type="Proteomes" id="UP001527181">
    <property type="component" value="Unassembled WGS sequence"/>
</dbReference>
<proteinExistence type="predicted"/>
<sequence length="94" mass="11043">MMWNKLNRFVEENLVDGSRNLELFETYEQKFNGKVYRAHIRLDEFDGETIKLATVILGTYDLIDDYEYDPVGFEIPSNLFNYKTSIVNALLPEV</sequence>
<gene>
    <name evidence="1" type="ORF">M5X12_01045</name>
</gene>
<reference evidence="1 2" key="1">
    <citation type="submission" date="2022-05" db="EMBL/GenBank/DDBJ databases">
        <title>Genome Sequencing of Bee-Associated Microbes.</title>
        <authorList>
            <person name="Dunlap C."/>
        </authorList>
    </citation>
    <scope>NUCLEOTIDE SEQUENCE [LARGE SCALE GENOMIC DNA]</scope>
    <source>
        <strain evidence="1 2">NRRL B-04010</strain>
    </source>
</reference>
<evidence type="ECO:0008006" key="3">
    <source>
        <dbReference type="Google" id="ProtNLM"/>
    </source>
</evidence>